<sequence>MSRTRWTLAAAIALLACLLSTAPAGAARKATRAQTAALAKAVFASPLGGGDPDFKARYRVIDAKISTISRSWATATVAPKPRWQDSLQGGYVIAVQPAGTKSWVVVDFGSADVGCGIAPNSVIADLLGIKTIKSVCPTGTGVE</sequence>
<name>A0ABU4HQU6_9ACTN</name>
<dbReference type="PROSITE" id="PS51257">
    <property type="entry name" value="PROKAR_LIPOPROTEIN"/>
    <property type="match status" value="1"/>
</dbReference>
<evidence type="ECO:0000313" key="3">
    <source>
        <dbReference type="Proteomes" id="UP001284601"/>
    </source>
</evidence>
<feature type="signal peptide" evidence="1">
    <location>
        <begin position="1"/>
        <end position="26"/>
    </location>
</feature>
<feature type="chain" id="PRO_5046786343" evidence="1">
    <location>
        <begin position="27"/>
        <end position="143"/>
    </location>
</feature>
<evidence type="ECO:0000313" key="2">
    <source>
        <dbReference type="EMBL" id="MDW5595686.1"/>
    </source>
</evidence>
<dbReference type="EMBL" id="JAWSTH010000038">
    <property type="protein sequence ID" value="MDW5595686.1"/>
    <property type="molecule type" value="Genomic_DNA"/>
</dbReference>
<comment type="caution">
    <text evidence="2">The sequence shown here is derived from an EMBL/GenBank/DDBJ whole genome shotgun (WGS) entry which is preliminary data.</text>
</comment>
<gene>
    <name evidence="2" type="ORF">R7226_15155</name>
</gene>
<evidence type="ECO:0000256" key="1">
    <source>
        <dbReference type="SAM" id="SignalP"/>
    </source>
</evidence>
<keyword evidence="3" id="KW-1185">Reference proteome</keyword>
<accession>A0ABU4HQU6</accession>
<proteinExistence type="predicted"/>
<protein>
    <submittedName>
        <fullName evidence="2">Uncharacterized protein</fullName>
    </submittedName>
</protein>
<dbReference type="RefSeq" id="WP_318598021.1">
    <property type="nucleotide sequence ID" value="NZ_JAWSTH010000038.1"/>
</dbReference>
<dbReference type="Proteomes" id="UP001284601">
    <property type="component" value="Unassembled WGS sequence"/>
</dbReference>
<organism evidence="2 3">
    <name type="scientific">Conexibacter stalactiti</name>
    <dbReference type="NCBI Taxonomy" id="1940611"/>
    <lineage>
        <taxon>Bacteria</taxon>
        <taxon>Bacillati</taxon>
        <taxon>Actinomycetota</taxon>
        <taxon>Thermoleophilia</taxon>
        <taxon>Solirubrobacterales</taxon>
        <taxon>Conexibacteraceae</taxon>
        <taxon>Conexibacter</taxon>
    </lineage>
</organism>
<reference evidence="3" key="1">
    <citation type="submission" date="2023-07" db="EMBL/GenBank/DDBJ databases">
        <title>Conexibacter stalactiti sp. nov., isolated from stalactites in a lava cave and emended description of the genus Conexibacter.</title>
        <authorList>
            <person name="Lee S.D."/>
        </authorList>
    </citation>
    <scope>NUCLEOTIDE SEQUENCE [LARGE SCALE GENOMIC DNA]</scope>
    <source>
        <strain evidence="3">KCTC 39840</strain>
    </source>
</reference>
<keyword evidence="1" id="KW-0732">Signal</keyword>